<feature type="signal peptide" evidence="1">
    <location>
        <begin position="1"/>
        <end position="23"/>
    </location>
</feature>
<gene>
    <name evidence="2" type="ORF">VFPBJ_00401</name>
</gene>
<evidence type="ECO:0000256" key="1">
    <source>
        <dbReference type="SAM" id="SignalP"/>
    </source>
</evidence>
<evidence type="ECO:0000313" key="3">
    <source>
        <dbReference type="Proteomes" id="UP000078240"/>
    </source>
</evidence>
<accession>A0A179HA06</accession>
<reference evidence="2 3" key="1">
    <citation type="submission" date="2016-01" db="EMBL/GenBank/DDBJ databases">
        <title>Biosynthesis of antibiotic leucinostatins and their inhibition on Phytophthora in bio-control Purpureocillium lilacinum.</title>
        <authorList>
            <person name="Wang G."/>
            <person name="Liu Z."/>
            <person name="Lin R."/>
            <person name="Li E."/>
            <person name="Mao Z."/>
            <person name="Ling J."/>
            <person name="Yin W."/>
            <person name="Xie B."/>
        </authorList>
    </citation>
    <scope>NUCLEOTIDE SEQUENCE [LARGE SCALE GENOMIC DNA]</scope>
    <source>
        <strain evidence="2">PLBJ-1</strain>
    </source>
</reference>
<organism evidence="2 3">
    <name type="scientific">Purpureocillium lilacinum</name>
    <name type="common">Paecilomyces lilacinus</name>
    <dbReference type="NCBI Taxonomy" id="33203"/>
    <lineage>
        <taxon>Eukaryota</taxon>
        <taxon>Fungi</taxon>
        <taxon>Dikarya</taxon>
        <taxon>Ascomycota</taxon>
        <taxon>Pezizomycotina</taxon>
        <taxon>Sordariomycetes</taxon>
        <taxon>Hypocreomycetidae</taxon>
        <taxon>Hypocreales</taxon>
        <taxon>Ophiocordycipitaceae</taxon>
        <taxon>Purpureocillium</taxon>
    </lineage>
</organism>
<name>A0A179HA06_PURLI</name>
<comment type="caution">
    <text evidence="2">The sequence shown here is derived from an EMBL/GenBank/DDBJ whole genome shotgun (WGS) entry which is preliminary data.</text>
</comment>
<sequence length="52" mass="5379">MPASAVILLGVAGLRVRAQPAFAQTPVKVWAHAAVNVSARRAAARENLGCVL</sequence>
<keyword evidence="1" id="KW-0732">Signal</keyword>
<dbReference type="Proteomes" id="UP000078240">
    <property type="component" value="Unassembled WGS sequence"/>
</dbReference>
<evidence type="ECO:0000313" key="2">
    <source>
        <dbReference type="EMBL" id="OAQ86361.1"/>
    </source>
</evidence>
<dbReference type="EMBL" id="LSBH01000001">
    <property type="protein sequence ID" value="OAQ86361.1"/>
    <property type="molecule type" value="Genomic_DNA"/>
</dbReference>
<proteinExistence type="predicted"/>
<protein>
    <submittedName>
        <fullName evidence="2">Uncharacterized protein</fullName>
    </submittedName>
</protein>
<dbReference type="AlphaFoldDB" id="A0A179HA06"/>
<feature type="chain" id="PRO_5008103366" evidence="1">
    <location>
        <begin position="24"/>
        <end position="52"/>
    </location>
</feature>